<dbReference type="GO" id="GO:0003924">
    <property type="term" value="F:GTPase activity"/>
    <property type="evidence" value="ECO:0007669"/>
    <property type="project" value="InterPro"/>
</dbReference>
<dbReference type="GO" id="GO:0005525">
    <property type="term" value="F:GTP binding"/>
    <property type="evidence" value="ECO:0007669"/>
    <property type="project" value="UniProtKB-KW"/>
</dbReference>
<dbReference type="SUPFAM" id="SSF52540">
    <property type="entry name" value="P-loop containing nucleoside triphosphate hydrolases"/>
    <property type="match status" value="1"/>
</dbReference>
<evidence type="ECO:0000256" key="6">
    <source>
        <dbReference type="PIRSR" id="PIRSR606689-2"/>
    </source>
</evidence>
<dbReference type="InterPro" id="IPR027417">
    <property type="entry name" value="P-loop_NTPase"/>
</dbReference>
<dbReference type="OrthoDB" id="16717at2759"/>
<dbReference type="EMBL" id="VLTO01000202">
    <property type="protein sequence ID" value="KAA0158483.1"/>
    <property type="molecule type" value="Genomic_DNA"/>
</dbReference>
<organism evidence="9 10">
    <name type="scientific">Cafeteria roenbergensis</name>
    <name type="common">Marine flagellate</name>
    <dbReference type="NCBI Taxonomy" id="33653"/>
    <lineage>
        <taxon>Eukaryota</taxon>
        <taxon>Sar</taxon>
        <taxon>Stramenopiles</taxon>
        <taxon>Bigyra</taxon>
        <taxon>Opalozoa</taxon>
        <taxon>Bicosoecida</taxon>
        <taxon>Cafeteriaceae</taxon>
        <taxon>Cafeteria</taxon>
    </lineage>
</organism>
<feature type="binding site" evidence="5">
    <location>
        <begin position="377"/>
        <end position="384"/>
    </location>
    <ligand>
        <name>GTP</name>
        <dbReference type="ChEBI" id="CHEBI:37565"/>
    </ligand>
</feature>
<keyword evidence="6" id="KW-0460">Magnesium</keyword>
<dbReference type="PANTHER" id="PTHR19848:SF8">
    <property type="entry name" value="F-BOX AND WD REPEAT DOMAIN CONTAINING 7"/>
    <property type="match status" value="1"/>
</dbReference>
<name>A0A5A8CZ73_CAFRO</name>
<dbReference type="PROSITE" id="PS50294">
    <property type="entry name" value="WD_REPEATS_REGION"/>
    <property type="match status" value="1"/>
</dbReference>
<dbReference type="AlphaFoldDB" id="A0A5A8CZ73"/>
<dbReference type="SUPFAM" id="SSF50978">
    <property type="entry name" value="WD40 repeat-like"/>
    <property type="match status" value="1"/>
</dbReference>
<evidence type="ECO:0000256" key="4">
    <source>
        <dbReference type="ARBA" id="ARBA00023134"/>
    </source>
</evidence>
<dbReference type="InterPro" id="IPR006689">
    <property type="entry name" value="Small_GTPase_ARF/SAR"/>
</dbReference>
<protein>
    <submittedName>
        <fullName evidence="9">Uncharacterized protein</fullName>
    </submittedName>
</protein>
<dbReference type="Pfam" id="PF00400">
    <property type="entry name" value="WD40"/>
    <property type="match status" value="1"/>
</dbReference>
<feature type="binding site" evidence="6">
    <location>
        <position position="402"/>
    </location>
    <ligand>
        <name>Mg(2+)</name>
        <dbReference type="ChEBI" id="CHEBI:18420"/>
    </ligand>
</feature>
<evidence type="ECO:0000256" key="8">
    <source>
        <dbReference type="SAM" id="MobiDB-lite"/>
    </source>
</evidence>
<dbReference type="Pfam" id="PF00025">
    <property type="entry name" value="Arf"/>
    <property type="match status" value="1"/>
</dbReference>
<dbReference type="GO" id="GO:0046872">
    <property type="term" value="F:metal ion binding"/>
    <property type="evidence" value="ECO:0007669"/>
    <property type="project" value="UniProtKB-KW"/>
</dbReference>
<evidence type="ECO:0000256" key="7">
    <source>
        <dbReference type="PROSITE-ProRule" id="PRU00221"/>
    </source>
</evidence>
<evidence type="ECO:0000256" key="5">
    <source>
        <dbReference type="PIRSR" id="PIRSR606689-1"/>
    </source>
</evidence>
<dbReference type="InterPro" id="IPR020472">
    <property type="entry name" value="WD40_PAC1"/>
</dbReference>
<evidence type="ECO:0000256" key="2">
    <source>
        <dbReference type="ARBA" id="ARBA00022737"/>
    </source>
</evidence>
<dbReference type="PRINTS" id="PR00320">
    <property type="entry name" value="GPROTEINBRPT"/>
</dbReference>
<sequence>MASSEQLADAGSPGGAVAASAAGAAGAGPSAGGDAAAADDGATSISGGGGAGAWDSGTAAILEQIMGGDTAGGDAAAAVVASASDRILGQTQLVSPAVGIFHMELCPANMRIAISTTANTVIIYQFNPTAAGLLGYDPRDPSRSARTGSSCPACRPSTATATRCTRVELLGAGTDDRLVATCSADNTVAVYDAATTARLMGHSGRVLTLAVHSNGTMMASGASDFTVMLWDLTKPKPVLPTPGGPARTGTPVGRPLARVDAHMGLTLSLAFCDAAFNGGDMLASGGNDHAVKVWQVTSGTLGGKTLTEKWTGRDDGDDVRGGHRGPGSLAAVGPQPHRAAVSAVRWGHGPSAGLVFTAGWDHVISACTTRTQGLFLGLDGAGKTTLLKVLKNGKVDKMAEPTTHAGKEELVYGSLKIEAHDLGGHAGVRRGWKSSSLTWTA</sequence>
<dbReference type="InterPro" id="IPR001680">
    <property type="entry name" value="WD40_rpt"/>
</dbReference>
<feature type="compositionally biased region" description="Low complexity" evidence="8">
    <location>
        <begin position="8"/>
        <end position="24"/>
    </location>
</feature>
<keyword evidence="1 7" id="KW-0853">WD repeat</keyword>
<dbReference type="Gene3D" id="3.40.50.300">
    <property type="entry name" value="P-loop containing nucleotide triphosphate hydrolases"/>
    <property type="match status" value="1"/>
</dbReference>
<keyword evidence="4 5" id="KW-0342">GTP-binding</keyword>
<feature type="repeat" description="WD" evidence="7">
    <location>
        <begin position="199"/>
        <end position="240"/>
    </location>
</feature>
<accession>A0A5A8CZ73</accession>
<gene>
    <name evidence="9" type="ORF">FNF27_08365</name>
</gene>
<comment type="caution">
    <text evidence="9">The sequence shown here is derived from an EMBL/GenBank/DDBJ whole genome shotgun (WGS) entry which is preliminary data.</text>
</comment>
<dbReference type="Gene3D" id="2.130.10.10">
    <property type="entry name" value="YVTN repeat-like/Quinoprotein amine dehydrogenase"/>
    <property type="match status" value="2"/>
</dbReference>
<dbReference type="InterPro" id="IPR036322">
    <property type="entry name" value="WD40_repeat_dom_sf"/>
</dbReference>
<feature type="repeat" description="WD" evidence="7">
    <location>
        <begin position="259"/>
        <end position="299"/>
    </location>
</feature>
<dbReference type="InterPro" id="IPR019775">
    <property type="entry name" value="WD40_repeat_CS"/>
</dbReference>
<proteinExistence type="predicted"/>
<reference evidence="9 10" key="1">
    <citation type="submission" date="2019-07" db="EMBL/GenBank/DDBJ databases">
        <title>Genomes of Cafeteria roenbergensis.</title>
        <authorList>
            <person name="Fischer M.G."/>
            <person name="Hackl T."/>
            <person name="Roman M."/>
        </authorList>
    </citation>
    <scope>NUCLEOTIDE SEQUENCE [LARGE SCALE GENOMIC DNA]</scope>
    <source>
        <strain evidence="9 10">E4-10P</strain>
    </source>
</reference>
<evidence type="ECO:0000313" key="10">
    <source>
        <dbReference type="Proteomes" id="UP000322899"/>
    </source>
</evidence>
<dbReference type="SMART" id="SM00320">
    <property type="entry name" value="WD40"/>
    <property type="match status" value="3"/>
</dbReference>
<keyword evidence="6" id="KW-0479">Metal-binding</keyword>
<keyword evidence="2" id="KW-0677">Repeat</keyword>
<dbReference type="InterPro" id="IPR015943">
    <property type="entry name" value="WD40/YVTN_repeat-like_dom_sf"/>
</dbReference>
<feature type="region of interest" description="Disordered" evidence="8">
    <location>
        <begin position="1"/>
        <end position="38"/>
    </location>
</feature>
<evidence type="ECO:0000313" key="9">
    <source>
        <dbReference type="EMBL" id="KAA0158483.1"/>
    </source>
</evidence>
<dbReference type="PROSITE" id="PS00678">
    <property type="entry name" value="WD_REPEATS_1"/>
    <property type="match status" value="1"/>
</dbReference>
<evidence type="ECO:0000256" key="1">
    <source>
        <dbReference type="ARBA" id="ARBA00022574"/>
    </source>
</evidence>
<feature type="binding site" evidence="5">
    <location>
        <position position="424"/>
    </location>
    <ligand>
        <name>GTP</name>
        <dbReference type="ChEBI" id="CHEBI:37565"/>
    </ligand>
</feature>
<feature type="binding site" evidence="6">
    <location>
        <position position="384"/>
    </location>
    <ligand>
        <name>Mg(2+)</name>
        <dbReference type="ChEBI" id="CHEBI:18420"/>
    </ligand>
</feature>
<keyword evidence="3 5" id="KW-0547">Nucleotide-binding</keyword>
<dbReference type="Proteomes" id="UP000322899">
    <property type="component" value="Unassembled WGS sequence"/>
</dbReference>
<dbReference type="PROSITE" id="PS50082">
    <property type="entry name" value="WD_REPEATS_2"/>
    <property type="match status" value="2"/>
</dbReference>
<dbReference type="PANTHER" id="PTHR19848">
    <property type="entry name" value="WD40 REPEAT PROTEIN"/>
    <property type="match status" value="1"/>
</dbReference>
<evidence type="ECO:0000256" key="3">
    <source>
        <dbReference type="ARBA" id="ARBA00022741"/>
    </source>
</evidence>